<accession>D6Z4I9</accession>
<dbReference type="InterPro" id="IPR011050">
    <property type="entry name" value="Pectin_lyase_fold/virulence"/>
</dbReference>
<dbReference type="InParanoid" id="D6Z4I9"/>
<sequence length="563" mass="62261">MKNCKCCFYVFVVTALMLVVANSALSRPIGVMVWPRLPADIHDFTGLPLTEVGWTNFSAMLQNGYEDARVIFVSSSEGNDSTGKHYGISDITFDVNGMFQPSGSVNAYATVAAGVAQVRNGFPDILLLKRGDKWNNEVFSGWSNRSGPSTQARIILASYGIGPRPTLNVNANTIMINIGNSQNLIISGITGAHAEWEVGSASGVVTTGSSGKDILVEDCFFDRLGNTVQAFPRGNQLKGYSWRRNIFVENSQQGSLGAKFFSEGAHDLLFEENLFYSPVAGNRHVYIAHEGDNGHIELRRNIFYASQRVGVTFRTAGRMHNNLIVRSDRTQYGRNAYGPFYGDMVDYNVFLERWPKGTDITGLRLEHIHGVSVFGNIFTDGIGATNTEPAIRIESETDAAEIYENVVGRWGTVENKGTAISFSDRETPYSAINVYDNEFQMGDESDRLVANYFNPGGITFTDNKFYSPYPSSAFLPGNTIAGFQAEIGENESGSEWVKIDYPNPDRSLRSYNESFGSGTASTEEFMLEALQQSRYNWRAEYTACAVNDYIREGFGKDKVECGY</sequence>
<gene>
    <name evidence="2" type="ordered locus">DaAHT2_1773</name>
</gene>
<dbReference type="KEGG" id="dak:DaAHT2_1773"/>
<evidence type="ECO:0000313" key="2">
    <source>
        <dbReference type="EMBL" id="ADH86464.1"/>
    </source>
</evidence>
<feature type="chain" id="PRO_5003091636" description="Right handed beta helix domain-containing protein" evidence="1">
    <location>
        <begin position="27"/>
        <end position="563"/>
    </location>
</feature>
<dbReference type="SUPFAM" id="SSF51126">
    <property type="entry name" value="Pectin lyase-like"/>
    <property type="match status" value="1"/>
</dbReference>
<protein>
    <recommendedName>
        <fullName evidence="4">Right handed beta helix domain-containing protein</fullName>
    </recommendedName>
</protein>
<reference evidence="3" key="1">
    <citation type="submission" date="2010-02" db="EMBL/GenBank/DDBJ databases">
        <title>Complete sequence of Desulfurivibrio alkaliphilus AHT2.</title>
        <authorList>
            <consortium name="US DOE Joint Genome Institute"/>
            <person name="Pitluck S."/>
            <person name="Chertkov O."/>
            <person name="Detter J.C."/>
            <person name="Han C."/>
            <person name="Tapia R."/>
            <person name="Larimer F."/>
            <person name="Land M."/>
            <person name="Hauser L."/>
            <person name="Kyrpides N."/>
            <person name="Mikhailova N."/>
            <person name="Sorokin D.Y."/>
            <person name="Muyzer G."/>
            <person name="Woyke T."/>
        </authorList>
    </citation>
    <scope>NUCLEOTIDE SEQUENCE [LARGE SCALE GENOMIC DNA]</scope>
    <source>
        <strain evidence="3">DSM 19089 / UNIQEM U267 / AHT2</strain>
    </source>
</reference>
<dbReference type="EMBL" id="CP001940">
    <property type="protein sequence ID" value="ADH86464.1"/>
    <property type="molecule type" value="Genomic_DNA"/>
</dbReference>
<keyword evidence="3" id="KW-1185">Reference proteome</keyword>
<organism evidence="2 3">
    <name type="scientific">Desulfurivibrio alkaliphilus (strain DSM 19089 / UNIQEM U267 / AHT2)</name>
    <dbReference type="NCBI Taxonomy" id="589865"/>
    <lineage>
        <taxon>Bacteria</taxon>
        <taxon>Pseudomonadati</taxon>
        <taxon>Thermodesulfobacteriota</taxon>
        <taxon>Desulfobulbia</taxon>
        <taxon>Desulfobulbales</taxon>
        <taxon>Desulfobulbaceae</taxon>
        <taxon>Desulfurivibrio</taxon>
    </lineage>
</organism>
<keyword evidence="1" id="KW-0732">Signal</keyword>
<dbReference type="RefSeq" id="WP_013163987.1">
    <property type="nucleotide sequence ID" value="NC_014216.1"/>
</dbReference>
<evidence type="ECO:0008006" key="4">
    <source>
        <dbReference type="Google" id="ProtNLM"/>
    </source>
</evidence>
<evidence type="ECO:0000256" key="1">
    <source>
        <dbReference type="SAM" id="SignalP"/>
    </source>
</evidence>
<dbReference type="Proteomes" id="UP000001508">
    <property type="component" value="Chromosome"/>
</dbReference>
<evidence type="ECO:0000313" key="3">
    <source>
        <dbReference type="Proteomes" id="UP000001508"/>
    </source>
</evidence>
<proteinExistence type="predicted"/>
<dbReference type="OrthoDB" id="9796689at2"/>
<name>D6Z4I9_DESAT</name>
<feature type="signal peptide" evidence="1">
    <location>
        <begin position="1"/>
        <end position="26"/>
    </location>
</feature>
<dbReference type="HOGENOM" id="CLU_431994_0_0_7"/>
<dbReference type="eggNOG" id="ENOG5033I7K">
    <property type="taxonomic scope" value="Bacteria"/>
</dbReference>
<dbReference type="STRING" id="589865.DaAHT2_1773"/>
<dbReference type="AlphaFoldDB" id="D6Z4I9"/>